<keyword evidence="3" id="KW-1185">Reference proteome</keyword>
<evidence type="ECO:0000313" key="2">
    <source>
        <dbReference type="EMBL" id="MCZ0862487.1"/>
    </source>
</evidence>
<proteinExistence type="predicted"/>
<evidence type="ECO:0000313" key="3">
    <source>
        <dbReference type="Proteomes" id="UP001141336"/>
    </source>
</evidence>
<sequence>MCGDDAVSEVIGFSLILVMIILALGIWAVHTAPQFTEDLERTQNENILRQFAAFKYDLDSFLAAGNTGVYGRKIFTYASGKHPSSIFTFSRPLHGRFSMERGHPAFQIDGTAYYPVVFTYRSANRYAENIVLELRDGVFTADPYGLTLPGYGNENSAVHMVVSDSSFVPWVISGEEEVIVSYRLERVLQSGSGIFCVFDFSMR</sequence>
<dbReference type="RefSeq" id="WP_268922740.1">
    <property type="nucleotide sequence ID" value="NZ_JAPTGC010000005.1"/>
</dbReference>
<feature type="transmembrane region" description="Helical" evidence="1">
    <location>
        <begin position="6"/>
        <end position="29"/>
    </location>
</feature>
<reference evidence="2" key="1">
    <citation type="submission" date="2022-12" db="EMBL/GenBank/DDBJ databases">
        <title>Isolation and characterisation of novel Methanocorpusculum spp. from native Australian herbivores indicates the genus is ancestrally host-associated.</title>
        <authorList>
            <person name="Volmer J.G."/>
            <person name="Soo R.M."/>
            <person name="Evans P.N."/>
            <person name="Hoedt E.C."/>
            <person name="Astorga Alsina A.L."/>
            <person name="Woodcroft B.J."/>
            <person name="Tyson G.W."/>
            <person name="Hugenholtz P."/>
            <person name="Morrison M."/>
        </authorList>
    </citation>
    <scope>NUCLEOTIDE SEQUENCE</scope>
    <source>
        <strain evidence="2">CW153</strain>
    </source>
</reference>
<keyword evidence="1" id="KW-1133">Transmembrane helix</keyword>
<protein>
    <submittedName>
        <fullName evidence="2">Uncharacterized protein</fullName>
    </submittedName>
</protein>
<evidence type="ECO:0000256" key="1">
    <source>
        <dbReference type="SAM" id="Phobius"/>
    </source>
</evidence>
<organism evidence="2 3">
    <name type="scientific">Methanocorpusculum vombati</name>
    <dbReference type="NCBI Taxonomy" id="3002864"/>
    <lineage>
        <taxon>Archaea</taxon>
        <taxon>Methanobacteriati</taxon>
        <taxon>Methanobacteriota</taxon>
        <taxon>Stenosarchaea group</taxon>
        <taxon>Methanomicrobia</taxon>
        <taxon>Methanomicrobiales</taxon>
        <taxon>Methanocorpusculaceae</taxon>
        <taxon>Methanocorpusculum</taxon>
    </lineage>
</organism>
<accession>A0ABT4IL79</accession>
<comment type="caution">
    <text evidence="2">The sequence shown here is derived from an EMBL/GenBank/DDBJ whole genome shotgun (WGS) entry which is preliminary data.</text>
</comment>
<dbReference type="Proteomes" id="UP001141336">
    <property type="component" value="Unassembled WGS sequence"/>
</dbReference>
<gene>
    <name evidence="2" type="ORF">O0S09_04355</name>
</gene>
<keyword evidence="1" id="KW-0812">Transmembrane</keyword>
<keyword evidence="1" id="KW-0472">Membrane</keyword>
<dbReference type="EMBL" id="JAPTGC010000005">
    <property type="protein sequence ID" value="MCZ0862487.1"/>
    <property type="molecule type" value="Genomic_DNA"/>
</dbReference>
<name>A0ABT4IL79_9EURY</name>